<comment type="similarity">
    <text evidence="2 6">Belongs to the SURF1 family.</text>
</comment>
<keyword evidence="8" id="KW-1185">Reference proteome</keyword>
<reference evidence="8" key="1">
    <citation type="journal article" date="2019" name="Int. J. Syst. Evol. Microbiol.">
        <title>The Global Catalogue of Microorganisms (GCM) 10K type strain sequencing project: providing services to taxonomists for standard genome sequencing and annotation.</title>
        <authorList>
            <consortium name="The Broad Institute Genomics Platform"/>
            <consortium name="The Broad Institute Genome Sequencing Center for Infectious Disease"/>
            <person name="Wu L."/>
            <person name="Ma J."/>
        </authorList>
    </citation>
    <scope>NUCLEOTIDE SEQUENCE [LARGE SCALE GENOMIC DNA]</scope>
    <source>
        <strain evidence="8">CCUG 38813</strain>
    </source>
</reference>
<feature type="transmembrane region" description="Helical" evidence="6">
    <location>
        <begin position="239"/>
        <end position="260"/>
    </location>
</feature>
<dbReference type="EMBL" id="JBHSMS010000011">
    <property type="protein sequence ID" value="MFC5510050.1"/>
    <property type="molecule type" value="Genomic_DNA"/>
</dbReference>
<evidence type="ECO:0000256" key="6">
    <source>
        <dbReference type="RuleBase" id="RU363076"/>
    </source>
</evidence>
<accession>A0ABW0PBN7</accession>
<gene>
    <name evidence="7" type="ORF">ACFPOU_02775</name>
</gene>
<dbReference type="PANTHER" id="PTHR23427:SF2">
    <property type="entry name" value="SURFEIT LOCUS PROTEIN 1"/>
    <property type="match status" value="1"/>
</dbReference>
<evidence type="ECO:0000256" key="4">
    <source>
        <dbReference type="ARBA" id="ARBA00022989"/>
    </source>
</evidence>
<keyword evidence="3 6" id="KW-0812">Transmembrane</keyword>
<dbReference type="InterPro" id="IPR002994">
    <property type="entry name" value="Surf1/Shy1"/>
</dbReference>
<dbReference type="RefSeq" id="WP_379716867.1">
    <property type="nucleotide sequence ID" value="NZ_JBHSMS010000011.1"/>
</dbReference>
<dbReference type="Pfam" id="PF02104">
    <property type="entry name" value="SURF1"/>
    <property type="match status" value="1"/>
</dbReference>
<evidence type="ECO:0000256" key="2">
    <source>
        <dbReference type="ARBA" id="ARBA00007165"/>
    </source>
</evidence>
<dbReference type="Proteomes" id="UP001596031">
    <property type="component" value="Unassembled WGS sequence"/>
</dbReference>
<keyword evidence="4 6" id="KW-1133">Transmembrane helix</keyword>
<protein>
    <recommendedName>
        <fullName evidence="6">SURF1-like protein</fullName>
    </recommendedName>
</protein>
<comment type="caution">
    <text evidence="7">The sequence shown here is derived from an EMBL/GenBank/DDBJ whole genome shotgun (WGS) entry which is preliminary data.</text>
</comment>
<evidence type="ECO:0000256" key="3">
    <source>
        <dbReference type="ARBA" id="ARBA00022692"/>
    </source>
</evidence>
<dbReference type="PROSITE" id="PS50895">
    <property type="entry name" value="SURF1"/>
    <property type="match status" value="1"/>
</dbReference>
<evidence type="ECO:0000256" key="5">
    <source>
        <dbReference type="ARBA" id="ARBA00023136"/>
    </source>
</evidence>
<dbReference type="PANTHER" id="PTHR23427">
    <property type="entry name" value="SURFEIT LOCUS PROTEIN"/>
    <property type="match status" value="1"/>
</dbReference>
<evidence type="ECO:0000313" key="7">
    <source>
        <dbReference type="EMBL" id="MFC5510050.1"/>
    </source>
</evidence>
<keyword evidence="6" id="KW-1003">Cell membrane</keyword>
<organism evidence="7 8">
    <name type="scientific">Massilia jejuensis</name>
    <dbReference type="NCBI Taxonomy" id="648894"/>
    <lineage>
        <taxon>Bacteria</taxon>
        <taxon>Pseudomonadati</taxon>
        <taxon>Pseudomonadota</taxon>
        <taxon>Betaproteobacteria</taxon>
        <taxon>Burkholderiales</taxon>
        <taxon>Oxalobacteraceae</taxon>
        <taxon>Telluria group</taxon>
        <taxon>Massilia</taxon>
    </lineage>
</organism>
<evidence type="ECO:0000256" key="1">
    <source>
        <dbReference type="ARBA" id="ARBA00004370"/>
    </source>
</evidence>
<proteinExistence type="inferred from homology"/>
<comment type="subcellular location">
    <subcellularLocation>
        <location evidence="6">Cell membrane</location>
        <topology evidence="6">Multi-pass membrane protein</topology>
    </subcellularLocation>
    <subcellularLocation>
        <location evidence="1">Membrane</location>
    </subcellularLocation>
</comment>
<keyword evidence="5 6" id="KW-0472">Membrane</keyword>
<dbReference type="CDD" id="cd06662">
    <property type="entry name" value="SURF1"/>
    <property type="match status" value="1"/>
</dbReference>
<name>A0ABW0PBN7_9BURK</name>
<sequence>MTGRHGPDHAAASGRARPRKLARLVLAGAGLFLIVLFAGLGTWQVQRLQWKRALIERVDARVTAPASAAPAAGRDLSVTKESHEYRHVRLEGYFLYDYTTPVQAVTALGAGYWLLTPLCTPDGTIVLVNRGFIPAADARERYRARAATGRACPAAGARQAGHALTGLLRMSEPGGGFLRENDPARNRWFSRDVAAIGAARGLGRLAPYFVDAGRGQDPADAPDRPVGGLTVISFQNNHLVYAITWYALALMVAAAWWYVARHGNDKEHGKARTDGSKA</sequence>
<feature type="transmembrane region" description="Helical" evidence="6">
    <location>
        <begin position="21"/>
        <end position="43"/>
    </location>
</feature>
<evidence type="ECO:0000313" key="8">
    <source>
        <dbReference type="Proteomes" id="UP001596031"/>
    </source>
</evidence>
<dbReference type="InterPro" id="IPR045214">
    <property type="entry name" value="Surf1/Surf4"/>
</dbReference>